<keyword evidence="5" id="KW-0862">Zinc</keyword>
<keyword evidence="10" id="KW-1185">Reference proteome</keyword>
<dbReference type="SMART" id="SM00028">
    <property type="entry name" value="TPR"/>
    <property type="match status" value="8"/>
</dbReference>
<evidence type="ECO:0000256" key="7">
    <source>
        <dbReference type="SAM" id="Phobius"/>
    </source>
</evidence>
<feature type="transmembrane region" description="Helical" evidence="7">
    <location>
        <begin position="382"/>
        <end position="406"/>
    </location>
</feature>
<dbReference type="InterPro" id="IPR011990">
    <property type="entry name" value="TPR-like_helical_dom_sf"/>
</dbReference>
<proteinExistence type="predicted"/>
<feature type="compositionally biased region" description="Basic and acidic residues" evidence="6">
    <location>
        <begin position="1140"/>
        <end position="1149"/>
    </location>
</feature>
<keyword evidence="1" id="KW-0479">Metal-binding</keyword>
<keyword evidence="2" id="KW-0677">Repeat</keyword>
<evidence type="ECO:0000313" key="9">
    <source>
        <dbReference type="EMBL" id="CAJ1371141.1"/>
    </source>
</evidence>
<feature type="region of interest" description="Disordered" evidence="6">
    <location>
        <begin position="1116"/>
        <end position="1202"/>
    </location>
</feature>
<sequence>MSSGPQLSPEEEEALRQMQEEVSSQLPDRRSEGDSSWLANGAQVELHGLQKAQTLNGQRGEIVGFDDKQLRYRVRLHSDNSVKVVAKKNLRLLTYQDLQLPAAEPPLSSRASGSGTPGAGAVQTPQTDITREMALRAVERLKRDCHALQQRIAVRRGGGGSEATPDICDVFLRLAAAEEMCKEVITMYQAAKGRDQELQALGDAAMEMCEATVQDYQEVRSWQEYFQDEVNVTKYSVKKHGILGTLKNEVVEVGQDVADIGRGASEVIRTGSTQVPGLVRAATGTVNNVVQTGTAAAASTAGTFATRGQQQLTTALHDSVVSPVKRAWHLLVFGFFLCFLVPLFALRSYAPFNTVVSNLGVLYLAVCTCCPPRGMHHRAAKAALILLYPLVTAAEVALPIGLQYYATHPNLSQDMQDVGASLRRLPGIPEKIGWKPGEDIGGILGDHLKPCHVDKWPWIVMPTACDLIAPCPCRGSAAFVHQSCLTKAYMHKAHWHELCCPTCGHPFRGETAAALGTIGLAHCETAYGKTSLQVARVLCSLALARGDMGHFQQQLQTLHRALAIYEKEFGEQHVTVAVTTGIMADAHGRLGDYSRQKELAERALLIEEQTFGKDHVNLSSTLGTLAAAYRGLGDYHKQKELLLRAVEIDSKNLGEDHANTATTMVNLADAYGNLGDYGLQRKLLRRAGEIKERHFGPDHVNTSVALVNLASAYGHEGNYQVQRQLLQRALAIKEAEFGKEHINTAVALRSLAESFGHLGDYKGQKELLLRALAILQRDFGAGHVEVASTLGNLSIALGSLGQYQEQLSLAQQALAGTRDVLGEDHVKTAAAWRVLAHAHASSGQYQAGFDAAERSLGILETNFGENHVLVAEALGTLAHGAGNLGRYQQQKTLAERSLRIKARHFGAQHAALLGPLGAVSSALAELGDLDDARDVARRALRISCGAFGETHLKTLGPLCALANATGGLGNFQEKRDLFKSALSIAERELGAEHVDVSMVLRGLGSAGAELGEPGCLELLARAARIQAQCFGEDHIELARTLRCKGMALLATDASCEARAVLEKALDIFQRHLGKEHLQVAKTLRHLALANPPGSLERARAAQRAISILEREAHMDGQVWRKSTSEWPASVTRSVQQLGERVGERFEPGRAPKSIPDSQPLPAPPPPPAPPAPAAPAPAAPAPEAPAAPPAPPEPKEDTAPETRKGPVWWLRWLLSRFRKPALRGSLPDGADAFVMPVRYTGRLATTAHPRLRRRSLRVQGKKKMGPAEPKAAKPVDDGFDMFG</sequence>
<evidence type="ECO:0000256" key="6">
    <source>
        <dbReference type="SAM" id="MobiDB-lite"/>
    </source>
</evidence>
<reference evidence="9" key="1">
    <citation type="submission" date="2023-08" db="EMBL/GenBank/DDBJ databases">
        <authorList>
            <person name="Chen Y."/>
            <person name="Shah S."/>
            <person name="Dougan E. K."/>
            <person name="Thang M."/>
            <person name="Chan C."/>
        </authorList>
    </citation>
    <scope>NUCLEOTIDE SEQUENCE</scope>
</reference>
<gene>
    <name evidence="9" type="ORF">EVOR1521_LOCUS1526</name>
</gene>
<keyword evidence="7" id="KW-0472">Membrane</keyword>
<dbReference type="InterPro" id="IPR011016">
    <property type="entry name" value="Znf_RING-CH"/>
</dbReference>
<evidence type="ECO:0000256" key="3">
    <source>
        <dbReference type="ARBA" id="ARBA00022771"/>
    </source>
</evidence>
<keyword evidence="7" id="KW-0812">Transmembrane</keyword>
<dbReference type="PANTHER" id="PTHR45641">
    <property type="entry name" value="TETRATRICOPEPTIDE REPEAT PROTEIN (AFU_ORTHOLOGUE AFUA_6G03870)"/>
    <property type="match status" value="1"/>
</dbReference>
<evidence type="ECO:0000259" key="8">
    <source>
        <dbReference type="PROSITE" id="PS51292"/>
    </source>
</evidence>
<organism evidence="9 10">
    <name type="scientific">Effrenium voratum</name>
    <dbReference type="NCBI Taxonomy" id="2562239"/>
    <lineage>
        <taxon>Eukaryota</taxon>
        <taxon>Sar</taxon>
        <taxon>Alveolata</taxon>
        <taxon>Dinophyceae</taxon>
        <taxon>Suessiales</taxon>
        <taxon>Symbiodiniaceae</taxon>
        <taxon>Effrenium</taxon>
    </lineage>
</organism>
<keyword evidence="4" id="KW-0802">TPR repeat</keyword>
<feature type="domain" description="RING-CH-type" evidence="8">
    <location>
        <begin position="440"/>
        <end position="510"/>
    </location>
</feature>
<evidence type="ECO:0000256" key="5">
    <source>
        <dbReference type="ARBA" id="ARBA00022833"/>
    </source>
</evidence>
<evidence type="ECO:0000256" key="2">
    <source>
        <dbReference type="ARBA" id="ARBA00022737"/>
    </source>
</evidence>
<keyword evidence="3" id="KW-0863">Zinc-finger</keyword>
<dbReference type="Proteomes" id="UP001178507">
    <property type="component" value="Unassembled WGS sequence"/>
</dbReference>
<dbReference type="PANTHER" id="PTHR45641:SF19">
    <property type="entry name" value="NEPHROCYSTIN-3"/>
    <property type="match status" value="1"/>
</dbReference>
<dbReference type="Pfam" id="PF13374">
    <property type="entry name" value="TPR_10"/>
    <property type="match status" value="3"/>
</dbReference>
<feature type="compositionally biased region" description="Polar residues" evidence="6">
    <location>
        <begin position="1120"/>
        <end position="1136"/>
    </location>
</feature>
<dbReference type="InterPro" id="IPR019734">
    <property type="entry name" value="TPR_rpt"/>
</dbReference>
<dbReference type="GO" id="GO:0008270">
    <property type="term" value="F:zinc ion binding"/>
    <property type="evidence" value="ECO:0007669"/>
    <property type="project" value="UniProtKB-KW"/>
</dbReference>
<feature type="transmembrane region" description="Helical" evidence="7">
    <location>
        <begin position="327"/>
        <end position="346"/>
    </location>
</feature>
<name>A0AA36HL17_9DINO</name>
<dbReference type="Pfam" id="PF13424">
    <property type="entry name" value="TPR_12"/>
    <property type="match status" value="1"/>
</dbReference>
<evidence type="ECO:0000256" key="1">
    <source>
        <dbReference type="ARBA" id="ARBA00022723"/>
    </source>
</evidence>
<protein>
    <recommendedName>
        <fullName evidence="8">RING-CH-type domain-containing protein</fullName>
    </recommendedName>
</protein>
<dbReference type="PROSITE" id="PS51292">
    <property type="entry name" value="ZF_RING_CH"/>
    <property type="match status" value="1"/>
</dbReference>
<feature type="region of interest" description="Disordered" evidence="6">
    <location>
        <begin position="1257"/>
        <end position="1283"/>
    </location>
</feature>
<comment type="caution">
    <text evidence="9">The sequence shown here is derived from an EMBL/GenBank/DDBJ whole genome shotgun (WGS) entry which is preliminary data.</text>
</comment>
<dbReference type="EMBL" id="CAUJNA010000058">
    <property type="protein sequence ID" value="CAJ1371141.1"/>
    <property type="molecule type" value="Genomic_DNA"/>
</dbReference>
<evidence type="ECO:0000313" key="10">
    <source>
        <dbReference type="Proteomes" id="UP001178507"/>
    </source>
</evidence>
<dbReference type="InterPro" id="IPR013083">
    <property type="entry name" value="Znf_RING/FYVE/PHD"/>
</dbReference>
<accession>A0AA36HL17</accession>
<feature type="compositionally biased region" description="Pro residues" evidence="6">
    <location>
        <begin position="1158"/>
        <end position="1192"/>
    </location>
</feature>
<dbReference type="Pfam" id="PF13181">
    <property type="entry name" value="TPR_8"/>
    <property type="match status" value="1"/>
</dbReference>
<keyword evidence="7" id="KW-1133">Transmembrane helix</keyword>
<dbReference type="SUPFAM" id="SSF48452">
    <property type="entry name" value="TPR-like"/>
    <property type="match status" value="5"/>
</dbReference>
<dbReference type="Gene3D" id="1.25.40.10">
    <property type="entry name" value="Tetratricopeptide repeat domain"/>
    <property type="match status" value="4"/>
</dbReference>
<evidence type="ECO:0000256" key="4">
    <source>
        <dbReference type="ARBA" id="ARBA00022803"/>
    </source>
</evidence>
<feature type="compositionally biased region" description="Basic and acidic residues" evidence="6">
    <location>
        <begin position="1193"/>
        <end position="1202"/>
    </location>
</feature>
<dbReference type="Gene3D" id="3.30.40.10">
    <property type="entry name" value="Zinc/RING finger domain, C3HC4 (zinc finger)"/>
    <property type="match status" value="1"/>
</dbReference>
<feature type="region of interest" description="Disordered" evidence="6">
    <location>
        <begin position="1"/>
        <end position="36"/>
    </location>
</feature>
<feature type="region of interest" description="Disordered" evidence="6">
    <location>
        <begin position="104"/>
        <end position="125"/>
    </location>
</feature>